<dbReference type="FunFam" id="3.30.1480.10:FF:000002">
    <property type="entry name" value="Transcription termination/antitermination protein NusA"/>
    <property type="match status" value="1"/>
</dbReference>
<dbReference type="GO" id="GO:0003700">
    <property type="term" value="F:DNA-binding transcription factor activity"/>
    <property type="evidence" value="ECO:0007669"/>
    <property type="project" value="InterPro"/>
</dbReference>
<evidence type="ECO:0000313" key="9">
    <source>
        <dbReference type="EMBL" id="XCI27474.1"/>
    </source>
</evidence>
<evidence type="ECO:0000256" key="3">
    <source>
        <dbReference type="ARBA" id="ARBA00022814"/>
    </source>
</evidence>
<dbReference type="Pfam" id="PF00575">
    <property type="entry name" value="S1"/>
    <property type="match status" value="1"/>
</dbReference>
<dbReference type="SMART" id="SM00322">
    <property type="entry name" value="KH"/>
    <property type="match status" value="1"/>
</dbReference>
<evidence type="ECO:0000256" key="5">
    <source>
        <dbReference type="ARBA" id="ARBA00023015"/>
    </source>
</evidence>
<dbReference type="Gene3D" id="3.30.1480.10">
    <property type="entry name" value="NusA, N-terminal domain"/>
    <property type="match status" value="1"/>
</dbReference>
<sequence length="346" mass="38544">MDSNEFLQAITDIVREKGVKEEVMYDALEAALLAAYKKDYGNVDNVTVKINKEDGIVKLIATKEVVEVVENQNLEIALQDARKISKLAEIGHKMELDVTPKKYGRIAAQTAKQVVVQRLREAERTIVYEEFVDREEDIVSGLIQRIEQKNVFINLGKTEAILPPAEQIDGEEYVMNQNIKAYVLEVKNSSKGPQIFVSRSHPGLVKRLFEKEVPEIFDGIIDVITVSREAGYRSKIAVASSNPDVDPVGACVGPKGMRVQAIVSELRGEKIDIIKYSDDPKEYISQALSPAKVLDVVPNENEKVSRVIVPDDQLSLAIGKEGQNARLAAKLTGWKIDIKCESQLEE</sequence>
<dbReference type="GO" id="GO:0006353">
    <property type="term" value="P:DNA-templated transcription termination"/>
    <property type="evidence" value="ECO:0007669"/>
    <property type="project" value="UniProtKB-UniRule"/>
</dbReference>
<dbReference type="PROSITE" id="PS50126">
    <property type="entry name" value="S1"/>
    <property type="match status" value="1"/>
</dbReference>
<dbReference type="Pfam" id="PF13184">
    <property type="entry name" value="KH_NusA_1st"/>
    <property type="match status" value="1"/>
</dbReference>
<feature type="domain" description="S1 motif" evidence="8">
    <location>
        <begin position="136"/>
        <end position="200"/>
    </location>
</feature>
<dbReference type="CDD" id="cd22529">
    <property type="entry name" value="KH-II_NusA_rpt2"/>
    <property type="match status" value="1"/>
</dbReference>
<comment type="subcellular location">
    <subcellularLocation>
        <location evidence="7">Cytoplasm</location>
    </subcellularLocation>
</comment>
<dbReference type="Gene3D" id="2.40.50.140">
    <property type="entry name" value="Nucleic acid-binding proteins"/>
    <property type="match status" value="1"/>
</dbReference>
<dbReference type="InterPro" id="IPR004087">
    <property type="entry name" value="KH_dom"/>
</dbReference>
<dbReference type="InterPro" id="IPR013735">
    <property type="entry name" value="TF_NusA_N"/>
</dbReference>
<dbReference type="CDD" id="cd04455">
    <property type="entry name" value="S1_NusA"/>
    <property type="match status" value="1"/>
</dbReference>
<proteinExistence type="inferred from homology"/>
<dbReference type="AlphaFoldDB" id="A0AAU8HPJ4"/>
<evidence type="ECO:0000256" key="4">
    <source>
        <dbReference type="ARBA" id="ARBA00022884"/>
    </source>
</evidence>
<dbReference type="InterPro" id="IPR003029">
    <property type="entry name" value="S1_domain"/>
</dbReference>
<dbReference type="InterPro" id="IPR036555">
    <property type="entry name" value="NusA_N_sf"/>
</dbReference>
<dbReference type="EMBL" id="CP159485">
    <property type="protein sequence ID" value="XCI27474.1"/>
    <property type="molecule type" value="Genomic_DNA"/>
</dbReference>
<dbReference type="GO" id="GO:0003723">
    <property type="term" value="F:RNA binding"/>
    <property type="evidence" value="ECO:0007669"/>
    <property type="project" value="UniProtKB-UniRule"/>
</dbReference>
<dbReference type="CDD" id="cd02134">
    <property type="entry name" value="KH-II_NusA_rpt1"/>
    <property type="match status" value="1"/>
</dbReference>
<evidence type="ECO:0000259" key="8">
    <source>
        <dbReference type="PROSITE" id="PS50126"/>
    </source>
</evidence>
<dbReference type="PROSITE" id="PS50084">
    <property type="entry name" value="KH_TYPE_1"/>
    <property type="match status" value="1"/>
</dbReference>
<dbReference type="FunFam" id="3.30.300.20:FF:000002">
    <property type="entry name" value="Transcription termination/antitermination protein NusA"/>
    <property type="match status" value="1"/>
</dbReference>
<dbReference type="GO" id="GO:0031564">
    <property type="term" value="P:transcription antitermination"/>
    <property type="evidence" value="ECO:0007669"/>
    <property type="project" value="UniProtKB-UniRule"/>
</dbReference>
<dbReference type="RefSeq" id="WP_353892052.1">
    <property type="nucleotide sequence ID" value="NZ_CP159485.1"/>
</dbReference>
<dbReference type="FunFam" id="3.30.300.20:FF:000005">
    <property type="entry name" value="Transcription termination/antitermination protein NusA"/>
    <property type="match status" value="1"/>
</dbReference>
<keyword evidence="2 7" id="KW-0963">Cytoplasm</keyword>
<dbReference type="NCBIfam" id="TIGR01953">
    <property type="entry name" value="NusA"/>
    <property type="match status" value="1"/>
</dbReference>
<keyword evidence="6 7" id="KW-0804">Transcription</keyword>
<evidence type="ECO:0000256" key="1">
    <source>
        <dbReference type="ARBA" id="ARBA00022472"/>
    </source>
</evidence>
<dbReference type="SUPFAM" id="SSF50249">
    <property type="entry name" value="Nucleic acid-binding proteins"/>
    <property type="match status" value="1"/>
</dbReference>
<evidence type="ECO:0000256" key="7">
    <source>
        <dbReference type="HAMAP-Rule" id="MF_00945"/>
    </source>
</evidence>
<dbReference type="PANTHER" id="PTHR22648">
    <property type="entry name" value="TRANSCRIPTION TERMINATION FACTOR NUSA"/>
    <property type="match status" value="1"/>
</dbReference>
<name>A0AAU8HPJ4_9FIRM</name>
<gene>
    <name evidence="7 9" type="primary">nusA</name>
    <name evidence="9" type="ORF">PRVXH_001374</name>
</gene>
<evidence type="ECO:0000256" key="6">
    <source>
        <dbReference type="ARBA" id="ARBA00023163"/>
    </source>
</evidence>
<comment type="similarity">
    <text evidence="7">Belongs to the NusA family.</text>
</comment>
<keyword evidence="3 7" id="KW-0889">Transcription antitermination</keyword>
<evidence type="ECO:0000256" key="2">
    <source>
        <dbReference type="ARBA" id="ARBA00022490"/>
    </source>
</evidence>
<dbReference type="GO" id="GO:0005829">
    <property type="term" value="C:cytosol"/>
    <property type="evidence" value="ECO:0007669"/>
    <property type="project" value="TreeGrafter"/>
</dbReference>
<dbReference type="InterPro" id="IPR058582">
    <property type="entry name" value="KH_NusA_2nd"/>
</dbReference>
<dbReference type="SMART" id="SM00316">
    <property type="entry name" value="S1"/>
    <property type="match status" value="1"/>
</dbReference>
<comment type="function">
    <text evidence="7">Participates in both transcription termination and antitermination.</text>
</comment>
<dbReference type="InterPro" id="IPR015946">
    <property type="entry name" value="KH_dom-like_a/b"/>
</dbReference>
<dbReference type="Pfam" id="PF26594">
    <property type="entry name" value="KH_NusA_2nd"/>
    <property type="match status" value="1"/>
</dbReference>
<dbReference type="HAMAP" id="MF_00945_B">
    <property type="entry name" value="NusA_B"/>
    <property type="match status" value="1"/>
</dbReference>
<reference evidence="9" key="2">
    <citation type="submission" date="2024-06" db="EMBL/GenBank/DDBJ databases">
        <authorList>
            <person name="Petrova K.O."/>
            <person name="Toshchakov S.V."/>
            <person name="Boltjanskaja Y.V."/>
            <person name="Kevbrin V.V."/>
        </authorList>
    </citation>
    <scope>NUCLEOTIDE SEQUENCE</scope>
    <source>
        <strain evidence="9">Z-710</strain>
    </source>
</reference>
<dbReference type="InterPro" id="IPR012340">
    <property type="entry name" value="NA-bd_OB-fold"/>
</dbReference>
<reference evidence="9" key="1">
    <citation type="journal article" date="2018" name="Antonie Van Leeuwenhoek">
        <title>Proteinivorax hydrogeniformans sp. nov., an anaerobic, haloalkaliphilic bacterium fermenting proteinaceous compounds with high hydrogen production.</title>
        <authorList>
            <person name="Boltyanskaya Y."/>
            <person name="Detkova E."/>
            <person name="Pimenov N."/>
            <person name="Kevbrin V."/>
        </authorList>
    </citation>
    <scope>NUCLEOTIDE SEQUENCE</scope>
    <source>
        <strain evidence="9">Z-710</strain>
    </source>
</reference>
<dbReference type="SUPFAM" id="SSF54814">
    <property type="entry name" value="Prokaryotic type KH domain (KH-domain type II)"/>
    <property type="match status" value="2"/>
</dbReference>
<dbReference type="InterPro" id="IPR025249">
    <property type="entry name" value="TF_NusA_KH_1st"/>
</dbReference>
<dbReference type="PANTHER" id="PTHR22648:SF0">
    <property type="entry name" value="TRANSCRIPTION TERMINATION_ANTITERMINATION PROTEIN NUSA"/>
    <property type="match status" value="1"/>
</dbReference>
<comment type="subunit">
    <text evidence="7">Monomer. Binds directly to the core enzyme of the DNA-dependent RNA polymerase and to nascent RNA.</text>
</comment>
<keyword evidence="1 7" id="KW-0806">Transcription termination</keyword>
<dbReference type="SUPFAM" id="SSF69705">
    <property type="entry name" value="Transcription factor NusA, N-terminal domain"/>
    <property type="match status" value="1"/>
</dbReference>
<dbReference type="FunFam" id="2.40.50.140:FF:000058">
    <property type="entry name" value="Transcription termination/antitermination protein NusA"/>
    <property type="match status" value="1"/>
</dbReference>
<organism evidence="9">
    <name type="scientific">Proteinivorax hydrogeniformans</name>
    <dbReference type="NCBI Taxonomy" id="1826727"/>
    <lineage>
        <taxon>Bacteria</taxon>
        <taxon>Bacillati</taxon>
        <taxon>Bacillota</taxon>
        <taxon>Clostridia</taxon>
        <taxon>Eubacteriales</taxon>
        <taxon>Proteinivoracaceae</taxon>
        <taxon>Proteinivorax</taxon>
    </lineage>
</organism>
<keyword evidence="4 7" id="KW-0694">RNA-binding</keyword>
<dbReference type="Gene3D" id="3.30.300.20">
    <property type="match status" value="2"/>
</dbReference>
<dbReference type="InterPro" id="IPR030842">
    <property type="entry name" value="TF_NusA_bacterial"/>
</dbReference>
<protein>
    <recommendedName>
        <fullName evidence="7">Transcription termination/antitermination protein NusA</fullName>
    </recommendedName>
</protein>
<dbReference type="InterPro" id="IPR010213">
    <property type="entry name" value="TF_NusA"/>
</dbReference>
<keyword evidence="5 7" id="KW-0805">Transcription regulation</keyword>
<dbReference type="InterPro" id="IPR009019">
    <property type="entry name" value="KH_sf_prok-type"/>
</dbReference>
<accession>A0AAU8HPJ4</accession>
<dbReference type="Pfam" id="PF08529">
    <property type="entry name" value="NusA_N"/>
    <property type="match status" value="1"/>
</dbReference>